<evidence type="ECO:0000256" key="4">
    <source>
        <dbReference type="ARBA" id="ARBA00022729"/>
    </source>
</evidence>
<dbReference type="GO" id="GO:0042612">
    <property type="term" value="C:MHC class I protein complex"/>
    <property type="evidence" value="ECO:0007669"/>
    <property type="project" value="UniProtKB-KW"/>
</dbReference>
<dbReference type="GO" id="GO:0005615">
    <property type="term" value="C:extracellular space"/>
    <property type="evidence" value="ECO:0007669"/>
    <property type="project" value="TreeGrafter"/>
</dbReference>
<keyword evidence="3 10" id="KW-0812">Transmembrane</keyword>
<dbReference type="PANTHER" id="PTHR16675">
    <property type="entry name" value="MHC CLASS I-RELATED"/>
    <property type="match status" value="1"/>
</dbReference>
<accession>A0A7K6HN08</accession>
<protein>
    <submittedName>
        <fullName evidence="11">HA1F protein</fullName>
    </submittedName>
</protein>
<evidence type="ECO:0000256" key="3">
    <source>
        <dbReference type="ARBA" id="ARBA00022692"/>
    </source>
</evidence>
<dbReference type="PANTHER" id="PTHR16675:SF242">
    <property type="entry name" value="MAJOR HISTOCOMPATIBILITY COMPLEX CLASS I-RELATED GENE PROTEIN"/>
    <property type="match status" value="1"/>
</dbReference>
<evidence type="ECO:0000256" key="6">
    <source>
        <dbReference type="ARBA" id="ARBA00022989"/>
    </source>
</evidence>
<keyword evidence="6 10" id="KW-1133">Transmembrane helix</keyword>
<reference evidence="11 12" key="1">
    <citation type="submission" date="2019-09" db="EMBL/GenBank/DDBJ databases">
        <title>Bird 10,000 Genomes (B10K) Project - Family phase.</title>
        <authorList>
            <person name="Zhang G."/>
        </authorList>
    </citation>
    <scope>NUCLEOTIDE SEQUENCE [LARGE SCALE GENOMIC DNA]</scope>
    <source>
        <strain evidence="11">B10K-DU-029-49</strain>
        <tissue evidence="11">Liver</tissue>
    </source>
</reference>
<dbReference type="Proteomes" id="UP000521322">
    <property type="component" value="Unassembled WGS sequence"/>
</dbReference>
<keyword evidence="4" id="KW-0732">Signal</keyword>
<sequence>MKGDEIWDQETEQGGIVPNSDSTFHTWARIKARPEEQEQYWCRVEHPRMPEPGIFSWEPESGENLILVVTVSVISAIVVIVIGFSVWKFQSGNTQDG</sequence>
<evidence type="ECO:0000256" key="5">
    <source>
        <dbReference type="ARBA" id="ARBA00022859"/>
    </source>
</evidence>
<proteinExistence type="predicted"/>
<dbReference type="GO" id="GO:0002474">
    <property type="term" value="P:antigen processing and presentation of peptide antigen via MHC class I"/>
    <property type="evidence" value="ECO:0007669"/>
    <property type="project" value="UniProtKB-KW"/>
</dbReference>
<dbReference type="Gene3D" id="2.60.40.10">
    <property type="entry name" value="Immunoglobulins"/>
    <property type="match status" value="1"/>
</dbReference>
<evidence type="ECO:0000256" key="9">
    <source>
        <dbReference type="ARBA" id="ARBA00023180"/>
    </source>
</evidence>
<keyword evidence="8" id="KW-1015">Disulfide bond</keyword>
<dbReference type="SUPFAM" id="SSF48726">
    <property type="entry name" value="Immunoglobulin"/>
    <property type="match status" value="1"/>
</dbReference>
<evidence type="ECO:0000256" key="2">
    <source>
        <dbReference type="ARBA" id="ARBA00022451"/>
    </source>
</evidence>
<dbReference type="AlphaFoldDB" id="A0A7K6HN08"/>
<dbReference type="InterPro" id="IPR050208">
    <property type="entry name" value="MHC_class-I_related"/>
</dbReference>
<dbReference type="InterPro" id="IPR036179">
    <property type="entry name" value="Ig-like_dom_sf"/>
</dbReference>
<evidence type="ECO:0000256" key="8">
    <source>
        <dbReference type="ARBA" id="ARBA00023157"/>
    </source>
</evidence>
<dbReference type="GO" id="GO:0009897">
    <property type="term" value="C:external side of plasma membrane"/>
    <property type="evidence" value="ECO:0007669"/>
    <property type="project" value="TreeGrafter"/>
</dbReference>
<feature type="non-terminal residue" evidence="11">
    <location>
        <position position="1"/>
    </location>
</feature>
<evidence type="ECO:0000256" key="10">
    <source>
        <dbReference type="SAM" id="Phobius"/>
    </source>
</evidence>
<dbReference type="EMBL" id="VZRN01001934">
    <property type="protein sequence ID" value="NWV76774.1"/>
    <property type="molecule type" value="Genomic_DNA"/>
</dbReference>
<evidence type="ECO:0000313" key="12">
    <source>
        <dbReference type="Proteomes" id="UP000521322"/>
    </source>
</evidence>
<evidence type="ECO:0000313" key="11">
    <source>
        <dbReference type="EMBL" id="NWV76774.1"/>
    </source>
</evidence>
<keyword evidence="12" id="KW-1185">Reference proteome</keyword>
<name>A0A7K6HN08_9PASS</name>
<feature type="non-terminal residue" evidence="11">
    <location>
        <position position="97"/>
    </location>
</feature>
<evidence type="ECO:0000256" key="7">
    <source>
        <dbReference type="ARBA" id="ARBA00023136"/>
    </source>
</evidence>
<keyword evidence="7 10" id="KW-0472">Membrane</keyword>
<comment type="caution">
    <text evidence="11">The sequence shown here is derived from an EMBL/GenBank/DDBJ whole genome shotgun (WGS) entry which is preliminary data.</text>
</comment>
<dbReference type="GO" id="GO:0006955">
    <property type="term" value="P:immune response"/>
    <property type="evidence" value="ECO:0007669"/>
    <property type="project" value="TreeGrafter"/>
</dbReference>
<organism evidence="11 12">
    <name type="scientific">Dasyornis broadbenti</name>
    <name type="common">rufous bristle-bird</name>
    <dbReference type="NCBI Taxonomy" id="243059"/>
    <lineage>
        <taxon>Eukaryota</taxon>
        <taxon>Metazoa</taxon>
        <taxon>Chordata</taxon>
        <taxon>Craniata</taxon>
        <taxon>Vertebrata</taxon>
        <taxon>Euteleostomi</taxon>
        <taxon>Archelosauria</taxon>
        <taxon>Archosauria</taxon>
        <taxon>Dinosauria</taxon>
        <taxon>Saurischia</taxon>
        <taxon>Theropoda</taxon>
        <taxon>Coelurosauria</taxon>
        <taxon>Aves</taxon>
        <taxon>Neognathae</taxon>
        <taxon>Neoaves</taxon>
        <taxon>Telluraves</taxon>
        <taxon>Australaves</taxon>
        <taxon>Passeriformes</taxon>
        <taxon>Meliphagoidea</taxon>
        <taxon>Dasyornithidae</taxon>
        <taxon>Dasyornis</taxon>
    </lineage>
</organism>
<keyword evidence="2" id="KW-0490">MHC I</keyword>
<evidence type="ECO:0000256" key="1">
    <source>
        <dbReference type="ARBA" id="ARBA00004479"/>
    </source>
</evidence>
<dbReference type="PROSITE" id="PS00290">
    <property type="entry name" value="IG_MHC"/>
    <property type="match status" value="1"/>
</dbReference>
<feature type="transmembrane region" description="Helical" evidence="10">
    <location>
        <begin position="65"/>
        <end position="87"/>
    </location>
</feature>
<dbReference type="InterPro" id="IPR003006">
    <property type="entry name" value="Ig/MHC_CS"/>
</dbReference>
<comment type="subcellular location">
    <subcellularLocation>
        <location evidence="1">Membrane</location>
        <topology evidence="1">Single-pass type I membrane protein</topology>
    </subcellularLocation>
</comment>
<gene>
    <name evidence="11" type="primary">Ha1f_1</name>
    <name evidence="11" type="ORF">DASBRO_R10750</name>
</gene>
<keyword evidence="9" id="KW-0325">Glycoprotein</keyword>
<keyword evidence="5" id="KW-0391">Immunity</keyword>
<dbReference type="InterPro" id="IPR013783">
    <property type="entry name" value="Ig-like_fold"/>
</dbReference>